<sequence length="257" mass="28336">MMRVAVIDDEPLARSGVTSRLAAHADIALAGEYGDGPSALAGITADAPDLVFIDVQMPGLSGLDVLAALPAHQRPMAILLTAFDGFAVRAFELQAIDYLLKPIDDERFAEALDRARRAWPYRGRDSMGAAAAEPNAPTVAEYATRFAIRLGRRRAFVNAGDVQWIEADGDYATLHVGDRTYLLRESLNRLSERLDPARFVRVHRSTIVRIDCVSELQPLSNRDAMLRLHDGTPLRASRTHIGTLLDRLRDHGRSMVE</sequence>
<accession>A0A3M8T6G0</accession>
<dbReference type="InterPro" id="IPR001789">
    <property type="entry name" value="Sig_transdc_resp-reg_receiver"/>
</dbReference>
<dbReference type="InterPro" id="IPR046947">
    <property type="entry name" value="LytR-like"/>
</dbReference>
<evidence type="ECO:0000256" key="2">
    <source>
        <dbReference type="PROSITE-ProRule" id="PRU00169"/>
    </source>
</evidence>
<dbReference type="OrthoDB" id="236568at2"/>
<dbReference type="InterPro" id="IPR007492">
    <property type="entry name" value="LytTR_DNA-bd_dom"/>
</dbReference>
<dbReference type="Gene3D" id="3.40.50.2300">
    <property type="match status" value="1"/>
</dbReference>
<dbReference type="PANTHER" id="PTHR37299:SF1">
    <property type="entry name" value="STAGE 0 SPORULATION PROTEIN A HOMOLOG"/>
    <property type="match status" value="1"/>
</dbReference>
<name>A0A3M8T6G0_9GAMM</name>
<dbReference type="RefSeq" id="WP_123086429.1">
    <property type="nucleotide sequence ID" value="NZ_RIBS01000001.1"/>
</dbReference>
<evidence type="ECO:0000259" key="4">
    <source>
        <dbReference type="PROSITE" id="PS50930"/>
    </source>
</evidence>
<dbReference type="Pfam" id="PF00072">
    <property type="entry name" value="Response_reg"/>
    <property type="match status" value="1"/>
</dbReference>
<reference evidence="5 6" key="1">
    <citation type="submission" date="2018-11" db="EMBL/GenBank/DDBJ databases">
        <title>Lysobacter cryohumiis sp. nov., isolated from soil in the Tianshan Mountains, Xinjiang, China.</title>
        <authorList>
            <person name="Luo Y."/>
            <person name="Sheng H."/>
        </authorList>
    </citation>
    <scope>NUCLEOTIDE SEQUENCE [LARGE SCALE GENOMIC DNA]</scope>
    <source>
        <strain evidence="5 6">ZS60</strain>
    </source>
</reference>
<dbReference type="EMBL" id="RIBS01000001">
    <property type="protein sequence ID" value="RNF86312.1"/>
    <property type="molecule type" value="Genomic_DNA"/>
</dbReference>
<dbReference type="Proteomes" id="UP000267049">
    <property type="component" value="Unassembled WGS sequence"/>
</dbReference>
<evidence type="ECO:0000259" key="3">
    <source>
        <dbReference type="PROSITE" id="PS50110"/>
    </source>
</evidence>
<comment type="caution">
    <text evidence="5">The sequence shown here is derived from an EMBL/GenBank/DDBJ whole genome shotgun (WGS) entry which is preliminary data.</text>
</comment>
<dbReference type="GO" id="GO:0000156">
    <property type="term" value="F:phosphorelay response regulator activity"/>
    <property type="evidence" value="ECO:0007669"/>
    <property type="project" value="InterPro"/>
</dbReference>
<keyword evidence="1" id="KW-0902">Two-component regulatory system</keyword>
<dbReference type="PANTHER" id="PTHR37299">
    <property type="entry name" value="TRANSCRIPTIONAL REGULATOR-RELATED"/>
    <property type="match status" value="1"/>
</dbReference>
<evidence type="ECO:0000313" key="6">
    <source>
        <dbReference type="Proteomes" id="UP000267049"/>
    </source>
</evidence>
<dbReference type="PROSITE" id="PS50930">
    <property type="entry name" value="HTH_LYTTR"/>
    <property type="match status" value="1"/>
</dbReference>
<dbReference type="Pfam" id="PF04397">
    <property type="entry name" value="LytTR"/>
    <property type="match status" value="1"/>
</dbReference>
<evidence type="ECO:0000256" key="1">
    <source>
        <dbReference type="ARBA" id="ARBA00023012"/>
    </source>
</evidence>
<dbReference type="Gene3D" id="2.40.50.1020">
    <property type="entry name" value="LytTr DNA-binding domain"/>
    <property type="match status" value="1"/>
</dbReference>
<dbReference type="GO" id="GO:0003677">
    <property type="term" value="F:DNA binding"/>
    <property type="evidence" value="ECO:0007669"/>
    <property type="project" value="UniProtKB-KW"/>
</dbReference>
<feature type="modified residue" description="4-aspartylphosphate" evidence="2">
    <location>
        <position position="54"/>
    </location>
</feature>
<dbReference type="SMART" id="SM00448">
    <property type="entry name" value="REC"/>
    <property type="match status" value="1"/>
</dbReference>
<feature type="domain" description="HTH LytTR-type" evidence="4">
    <location>
        <begin position="146"/>
        <end position="250"/>
    </location>
</feature>
<organism evidence="5 6">
    <name type="scientific">Montanilutibacter psychrotolerans</name>
    <dbReference type="NCBI Taxonomy" id="1327343"/>
    <lineage>
        <taxon>Bacteria</taxon>
        <taxon>Pseudomonadati</taxon>
        <taxon>Pseudomonadota</taxon>
        <taxon>Gammaproteobacteria</taxon>
        <taxon>Lysobacterales</taxon>
        <taxon>Lysobacteraceae</taxon>
        <taxon>Montanilutibacter</taxon>
    </lineage>
</organism>
<dbReference type="InterPro" id="IPR011006">
    <property type="entry name" value="CheY-like_superfamily"/>
</dbReference>
<gene>
    <name evidence="5" type="ORF">EER27_02515</name>
</gene>
<dbReference type="PROSITE" id="PS50110">
    <property type="entry name" value="RESPONSE_REGULATORY"/>
    <property type="match status" value="1"/>
</dbReference>
<keyword evidence="6" id="KW-1185">Reference proteome</keyword>
<dbReference type="SUPFAM" id="SSF52172">
    <property type="entry name" value="CheY-like"/>
    <property type="match status" value="1"/>
</dbReference>
<proteinExistence type="predicted"/>
<protein>
    <submittedName>
        <fullName evidence="5">DNA-binding response regulator</fullName>
    </submittedName>
</protein>
<feature type="domain" description="Response regulatory" evidence="3">
    <location>
        <begin position="3"/>
        <end position="116"/>
    </location>
</feature>
<keyword evidence="2" id="KW-0597">Phosphoprotein</keyword>
<keyword evidence="5" id="KW-0238">DNA-binding</keyword>
<evidence type="ECO:0000313" key="5">
    <source>
        <dbReference type="EMBL" id="RNF86312.1"/>
    </source>
</evidence>
<dbReference type="AlphaFoldDB" id="A0A3M8T6G0"/>
<dbReference type="SMART" id="SM00850">
    <property type="entry name" value="LytTR"/>
    <property type="match status" value="1"/>
</dbReference>